<proteinExistence type="predicted"/>
<reference evidence="2" key="1">
    <citation type="submission" date="2023-03" db="EMBL/GenBank/DDBJ databases">
        <title>Massive genome expansion in bonnet fungi (Mycena s.s.) driven by repeated elements and novel gene families across ecological guilds.</title>
        <authorList>
            <consortium name="Lawrence Berkeley National Laboratory"/>
            <person name="Harder C.B."/>
            <person name="Miyauchi S."/>
            <person name="Viragh M."/>
            <person name="Kuo A."/>
            <person name="Thoen E."/>
            <person name="Andreopoulos B."/>
            <person name="Lu D."/>
            <person name="Skrede I."/>
            <person name="Drula E."/>
            <person name="Henrissat B."/>
            <person name="Morin E."/>
            <person name="Kohler A."/>
            <person name="Barry K."/>
            <person name="LaButti K."/>
            <person name="Morin E."/>
            <person name="Salamov A."/>
            <person name="Lipzen A."/>
            <person name="Mereny Z."/>
            <person name="Hegedus B."/>
            <person name="Baldrian P."/>
            <person name="Stursova M."/>
            <person name="Weitz H."/>
            <person name="Taylor A."/>
            <person name="Grigoriev I.V."/>
            <person name="Nagy L.G."/>
            <person name="Martin F."/>
            <person name="Kauserud H."/>
        </authorList>
    </citation>
    <scope>NUCLEOTIDE SEQUENCE</scope>
    <source>
        <strain evidence="2">9144</strain>
    </source>
</reference>
<evidence type="ECO:0000256" key="1">
    <source>
        <dbReference type="SAM" id="SignalP"/>
    </source>
</evidence>
<dbReference type="Proteomes" id="UP001219525">
    <property type="component" value="Unassembled WGS sequence"/>
</dbReference>
<keyword evidence="1" id="KW-0732">Signal</keyword>
<accession>A0AAD6Y469</accession>
<dbReference type="EMBL" id="JARJCW010000142">
    <property type="protein sequence ID" value="KAJ7190797.1"/>
    <property type="molecule type" value="Genomic_DNA"/>
</dbReference>
<evidence type="ECO:0000313" key="3">
    <source>
        <dbReference type="Proteomes" id="UP001219525"/>
    </source>
</evidence>
<gene>
    <name evidence="2" type="ORF">GGX14DRAFT_603265</name>
</gene>
<evidence type="ECO:0000313" key="2">
    <source>
        <dbReference type="EMBL" id="KAJ7190797.1"/>
    </source>
</evidence>
<sequence>MAIACYPAGTAPATPRALGLRAVLALLLARAARDAFRPRDGDKFMHLFDMPDETAQRSSGIHETMGWMMQTCAVARRRRRLVNRHPLREDGVRRPAIPVLDALEWTLVTMPWCVLHCVGGRAPWGLRSCARTGYSTATSPRAHAAERARGRARCGYAVRAAWSRERVRTGTRVHGAHSSTPHRRYAPRVDVYALGSVSHPVPCAIPPSRTAFGNPDGRPTAAHQVLDACRRTPRCSRAWRTRPLARIPQEWDCSAGQWDTQHGTSTDIAADLALGAD</sequence>
<dbReference type="AlphaFoldDB" id="A0AAD6Y469"/>
<protein>
    <submittedName>
        <fullName evidence="2">Uncharacterized protein</fullName>
    </submittedName>
</protein>
<name>A0AAD6Y469_9AGAR</name>
<feature type="signal peptide" evidence="1">
    <location>
        <begin position="1"/>
        <end position="35"/>
    </location>
</feature>
<comment type="caution">
    <text evidence="2">The sequence shown here is derived from an EMBL/GenBank/DDBJ whole genome shotgun (WGS) entry which is preliminary data.</text>
</comment>
<keyword evidence="3" id="KW-1185">Reference proteome</keyword>
<feature type="chain" id="PRO_5041976883" evidence="1">
    <location>
        <begin position="36"/>
        <end position="277"/>
    </location>
</feature>
<organism evidence="2 3">
    <name type="scientific">Mycena pura</name>
    <dbReference type="NCBI Taxonomy" id="153505"/>
    <lineage>
        <taxon>Eukaryota</taxon>
        <taxon>Fungi</taxon>
        <taxon>Dikarya</taxon>
        <taxon>Basidiomycota</taxon>
        <taxon>Agaricomycotina</taxon>
        <taxon>Agaricomycetes</taxon>
        <taxon>Agaricomycetidae</taxon>
        <taxon>Agaricales</taxon>
        <taxon>Marasmiineae</taxon>
        <taxon>Mycenaceae</taxon>
        <taxon>Mycena</taxon>
    </lineage>
</organism>